<dbReference type="Pfam" id="PF00201">
    <property type="entry name" value="UDPGT"/>
    <property type="match status" value="2"/>
</dbReference>
<dbReference type="CDD" id="cd03784">
    <property type="entry name" value="GT1_Gtf-like"/>
    <property type="match status" value="1"/>
</dbReference>
<accession>A0AAV1IIT7</accession>
<dbReference type="Gene3D" id="3.40.50.2000">
    <property type="entry name" value="Glycogen Phosphorylase B"/>
    <property type="match status" value="1"/>
</dbReference>
<protein>
    <submittedName>
        <fullName evidence="3">Uncharacterized protein</fullName>
    </submittedName>
</protein>
<comment type="caution">
    <text evidence="3">The sequence shown here is derived from an EMBL/GenBank/DDBJ whole genome shotgun (WGS) entry which is preliminary data.</text>
</comment>
<dbReference type="Proteomes" id="UP001314263">
    <property type="component" value="Unassembled WGS sequence"/>
</dbReference>
<keyword evidence="2" id="KW-0808">Transferase</keyword>
<gene>
    <name evidence="3" type="ORF">CVIRNUC_009806</name>
</gene>
<dbReference type="EMBL" id="CAUYUE010000015">
    <property type="protein sequence ID" value="CAK0786592.1"/>
    <property type="molecule type" value="Genomic_DNA"/>
</dbReference>
<sequence length="308" mass="33278">MPQERRRMVMTLLPTDWAAEWVRPTTPDFKMVGPVLTGPGKPLPADLEAFITDAKAGKQGVLLASLGTIAELDKEELASMAAAFATLPCKVLWRLTPKEVPDEAAVAALNLGPNTQAGRLPCQCLCLRSNATGTVILAPDRLATCCTIFLRIKLAQSCSERALGVQVVTWVPQNDILAHPNLRAFLSHVGINSMYEAIYHGKPIVGMPFFGDQPSNADRVVAKGLGLQLRPAQAGKPAFREALVEVLSNQKYAKAAKAMSVKIRARKNTPVQEAADWIEHVIATGGEPYLRTPENEMSLIVVEVKPAG</sequence>
<keyword evidence="1" id="KW-0328">Glycosyltransferase</keyword>
<evidence type="ECO:0000313" key="3">
    <source>
        <dbReference type="EMBL" id="CAK0786592.1"/>
    </source>
</evidence>
<dbReference type="GO" id="GO:0008194">
    <property type="term" value="F:UDP-glycosyltransferase activity"/>
    <property type="evidence" value="ECO:0007669"/>
    <property type="project" value="InterPro"/>
</dbReference>
<dbReference type="PANTHER" id="PTHR48043:SF145">
    <property type="entry name" value="FI06409P-RELATED"/>
    <property type="match status" value="1"/>
</dbReference>
<dbReference type="SUPFAM" id="SSF53756">
    <property type="entry name" value="UDP-Glycosyltransferase/glycogen phosphorylase"/>
    <property type="match status" value="1"/>
</dbReference>
<reference evidence="3 4" key="1">
    <citation type="submission" date="2023-10" db="EMBL/GenBank/DDBJ databases">
        <authorList>
            <person name="Maclean D."/>
            <person name="Macfadyen A."/>
        </authorList>
    </citation>
    <scope>NUCLEOTIDE SEQUENCE [LARGE SCALE GENOMIC DNA]</scope>
</reference>
<keyword evidence="4" id="KW-1185">Reference proteome</keyword>
<proteinExistence type="predicted"/>
<dbReference type="PANTHER" id="PTHR48043">
    <property type="entry name" value="EG:EG0003.4 PROTEIN-RELATED"/>
    <property type="match status" value="1"/>
</dbReference>
<evidence type="ECO:0000256" key="2">
    <source>
        <dbReference type="ARBA" id="ARBA00022679"/>
    </source>
</evidence>
<dbReference type="InterPro" id="IPR050271">
    <property type="entry name" value="UDP-glycosyltransferase"/>
</dbReference>
<dbReference type="AlphaFoldDB" id="A0AAV1IIT7"/>
<dbReference type="InterPro" id="IPR002213">
    <property type="entry name" value="UDP_glucos_trans"/>
</dbReference>
<organism evidence="3 4">
    <name type="scientific">Coccomyxa viridis</name>
    <dbReference type="NCBI Taxonomy" id="1274662"/>
    <lineage>
        <taxon>Eukaryota</taxon>
        <taxon>Viridiplantae</taxon>
        <taxon>Chlorophyta</taxon>
        <taxon>core chlorophytes</taxon>
        <taxon>Trebouxiophyceae</taxon>
        <taxon>Trebouxiophyceae incertae sedis</taxon>
        <taxon>Coccomyxaceae</taxon>
        <taxon>Coccomyxa</taxon>
    </lineage>
</organism>
<name>A0AAV1IIT7_9CHLO</name>
<evidence type="ECO:0000256" key="1">
    <source>
        <dbReference type="ARBA" id="ARBA00022676"/>
    </source>
</evidence>
<evidence type="ECO:0000313" key="4">
    <source>
        <dbReference type="Proteomes" id="UP001314263"/>
    </source>
</evidence>